<evidence type="ECO:0000256" key="4">
    <source>
        <dbReference type="ARBA" id="ARBA00022827"/>
    </source>
</evidence>
<dbReference type="EMBL" id="CP002156">
    <property type="protein sequence ID" value="ADM08334.1"/>
    <property type="molecule type" value="Genomic_DNA"/>
</dbReference>
<evidence type="ECO:0000256" key="7">
    <source>
        <dbReference type="SAM" id="MobiDB-lite"/>
    </source>
</evidence>
<dbReference type="InterPro" id="IPR051820">
    <property type="entry name" value="FAD-binding_MO"/>
</dbReference>
<evidence type="ECO:0000256" key="3">
    <source>
        <dbReference type="ARBA" id="ARBA00022630"/>
    </source>
</evidence>
<keyword evidence="6 8" id="KW-0503">Monooxygenase</keyword>
<dbReference type="HOGENOM" id="CLU_032067_2_0_5"/>
<organism evidence="8 9">
    <name type="scientific">Parvularcula bermudensis (strain ATCC BAA-594 / HTCC2503 / KCTC 12087)</name>
    <dbReference type="NCBI Taxonomy" id="314260"/>
    <lineage>
        <taxon>Bacteria</taxon>
        <taxon>Pseudomonadati</taxon>
        <taxon>Pseudomonadota</taxon>
        <taxon>Alphaproteobacteria</taxon>
        <taxon>Parvularculales</taxon>
        <taxon>Parvularculaceae</taxon>
        <taxon>Parvularcula</taxon>
    </lineage>
</organism>
<dbReference type="eggNOG" id="COG2072">
    <property type="taxonomic scope" value="Bacteria"/>
</dbReference>
<keyword evidence="4" id="KW-0274">FAD</keyword>
<dbReference type="Pfam" id="PF00743">
    <property type="entry name" value="FMO-like"/>
    <property type="match status" value="1"/>
</dbReference>
<dbReference type="Gene3D" id="3.50.50.60">
    <property type="entry name" value="FAD/NAD(P)-binding domain"/>
    <property type="match status" value="3"/>
</dbReference>
<dbReference type="SUPFAM" id="SSF51905">
    <property type="entry name" value="FAD/NAD(P)-binding domain"/>
    <property type="match status" value="1"/>
</dbReference>
<evidence type="ECO:0000256" key="5">
    <source>
        <dbReference type="ARBA" id="ARBA00023002"/>
    </source>
</evidence>
<gene>
    <name evidence="8" type="ordered locus">PB2503_01272</name>
</gene>
<feature type="region of interest" description="Disordered" evidence="7">
    <location>
        <begin position="1"/>
        <end position="22"/>
    </location>
</feature>
<dbReference type="GO" id="GO:0004499">
    <property type="term" value="F:N,N-dimethylaniline monooxygenase activity"/>
    <property type="evidence" value="ECO:0007669"/>
    <property type="project" value="InterPro"/>
</dbReference>
<feature type="compositionally biased region" description="Basic and acidic residues" evidence="7">
    <location>
        <begin position="485"/>
        <end position="498"/>
    </location>
</feature>
<comment type="cofactor">
    <cofactor evidence="1">
        <name>FAD</name>
        <dbReference type="ChEBI" id="CHEBI:57692"/>
    </cofactor>
</comment>
<dbReference type="OrthoDB" id="312624at2"/>
<dbReference type="GO" id="GO:0050661">
    <property type="term" value="F:NADP binding"/>
    <property type="evidence" value="ECO:0007669"/>
    <property type="project" value="InterPro"/>
</dbReference>
<dbReference type="Proteomes" id="UP000001302">
    <property type="component" value="Chromosome"/>
</dbReference>
<proteinExistence type="inferred from homology"/>
<evidence type="ECO:0000256" key="1">
    <source>
        <dbReference type="ARBA" id="ARBA00001974"/>
    </source>
</evidence>
<dbReference type="PRINTS" id="PR00411">
    <property type="entry name" value="PNDRDTASEI"/>
</dbReference>
<comment type="similarity">
    <text evidence="2">Belongs to the FAD-binding monooxygenase family.</text>
</comment>
<reference evidence="8 9" key="2">
    <citation type="journal article" date="2011" name="J. Bacteriol.">
        <title>Complete genome sequence of strain HTCC2503T of Parvularcula bermudensis, the type species of the order "Parvularculales" in the class Alphaproteobacteria.</title>
        <authorList>
            <person name="Oh H.M."/>
            <person name="Kang I."/>
            <person name="Vergin K.L."/>
            <person name="Kang D."/>
            <person name="Rhee K.H."/>
            <person name="Giovannoni S.J."/>
            <person name="Cho J.C."/>
        </authorList>
    </citation>
    <scope>NUCLEOTIDE SEQUENCE [LARGE SCALE GENOMIC DNA]</scope>
    <source>
        <strain evidence="9">ATCC BAA-594 / HTCC2503 / KCTC 12087</strain>
    </source>
</reference>
<evidence type="ECO:0000256" key="2">
    <source>
        <dbReference type="ARBA" id="ARBA00010139"/>
    </source>
</evidence>
<keyword evidence="5" id="KW-0560">Oxidoreductase</keyword>
<dbReference type="RefSeq" id="WP_013299308.1">
    <property type="nucleotide sequence ID" value="NC_014414.1"/>
</dbReference>
<sequence>MDGSAFPSPQEPGGGRPEGDEGQYDVVIVGAGISGINAAYRLTESDPTLTYKIFEGRERLGGTWDLFKYPGIRCDSEMSTLAFPFRPWEEKSLIGSGYEIRDYLEDTARENGIYPRIEFQTYVKSAAWSSEENLWTVKIVNAAGTERTVKGRYIYLGTGYYDYGSGYTPDFPGLESFGGQMIHPQHWPEDLPLKDKKAVIIGSGATAITLVPAMADEGAEVTMLQRSPTYVIAMPSSAAPARALRAVFGRNLGNKIERWRSHFLGDTFYKASKAFPGLIRNILQRRAQSLLGKNVSVDPHFTPKYNPWDQRLCLDPDAKLFKTLRKGKAKVVTDHIERFDETGIQLKSGDHLDADIVVSATGLNVKMFGDIDLSVDGRPIDPADHFVYRGMMLDGVPNFFLAIGYVNASWTLKVDLTAQLAASVIGRAKAGGHQRVAAIPLSDMGKESPLLDLTSGYVQRALERLPRQGAEEPWVVHQDFKKDIKSTREGMKGDEAVKFDPSPDQLKPFQPRTPSATAPELQAAE</sequence>
<dbReference type="KEGG" id="pbr:PB2503_01272"/>
<name>E0TBD0_PARBH</name>
<accession>E0TBD0</accession>
<dbReference type="PANTHER" id="PTHR43872:SF1">
    <property type="entry name" value="MONOOXYGENASE, PUTATIVE (AFU_ORTHOLOGUE AFUA_8G02570)-RELATED"/>
    <property type="match status" value="1"/>
</dbReference>
<dbReference type="InterPro" id="IPR036188">
    <property type="entry name" value="FAD/NAD-bd_sf"/>
</dbReference>
<dbReference type="InterPro" id="IPR020946">
    <property type="entry name" value="Flavin_mOase-like"/>
</dbReference>
<dbReference type="AlphaFoldDB" id="E0TBD0"/>
<evidence type="ECO:0000313" key="9">
    <source>
        <dbReference type="Proteomes" id="UP000001302"/>
    </source>
</evidence>
<dbReference type="PANTHER" id="PTHR43872">
    <property type="entry name" value="MONOOXYGENASE, PUTATIVE (AFU_ORTHOLOGUE AFUA_8G02570)-RELATED"/>
    <property type="match status" value="1"/>
</dbReference>
<dbReference type="GO" id="GO:0050660">
    <property type="term" value="F:flavin adenine dinucleotide binding"/>
    <property type="evidence" value="ECO:0007669"/>
    <property type="project" value="InterPro"/>
</dbReference>
<keyword evidence="9" id="KW-1185">Reference proteome</keyword>
<dbReference type="STRING" id="314260.PB2503_01272"/>
<evidence type="ECO:0000256" key="6">
    <source>
        <dbReference type="ARBA" id="ARBA00023033"/>
    </source>
</evidence>
<reference evidence="9" key="1">
    <citation type="submission" date="2010-08" db="EMBL/GenBank/DDBJ databases">
        <title>Genome sequence of Parvularcula bermudensis HTCC2503.</title>
        <authorList>
            <person name="Kang D.-M."/>
            <person name="Oh H.-M."/>
            <person name="Cho J.-C."/>
        </authorList>
    </citation>
    <scope>NUCLEOTIDE SEQUENCE [LARGE SCALE GENOMIC DNA]</scope>
    <source>
        <strain evidence="9">ATCC BAA-594 / HTCC2503 / KCTC 12087</strain>
    </source>
</reference>
<feature type="region of interest" description="Disordered" evidence="7">
    <location>
        <begin position="485"/>
        <end position="525"/>
    </location>
</feature>
<protein>
    <submittedName>
        <fullName evidence="8">Putative monooxygenase</fullName>
    </submittedName>
</protein>
<keyword evidence="3" id="KW-0285">Flavoprotein</keyword>
<evidence type="ECO:0000313" key="8">
    <source>
        <dbReference type="EMBL" id="ADM08334.1"/>
    </source>
</evidence>